<dbReference type="PANTHER" id="PTHR13812">
    <property type="entry name" value="KETIMINE REDUCTASE MU-CRYSTALLIN"/>
    <property type="match status" value="1"/>
</dbReference>
<dbReference type="InterPro" id="IPR036291">
    <property type="entry name" value="NAD(P)-bd_dom_sf"/>
</dbReference>
<keyword evidence="2" id="KW-1185">Reference proteome</keyword>
<dbReference type="Gene3D" id="3.30.1780.10">
    <property type="entry name" value="ornithine cyclodeaminase, domain 1"/>
    <property type="match status" value="1"/>
</dbReference>
<evidence type="ECO:0000313" key="1">
    <source>
        <dbReference type="EMBL" id="RWY39241.1"/>
    </source>
</evidence>
<gene>
    <name evidence="1" type="ORF">EP867_14435</name>
</gene>
<dbReference type="InterPro" id="IPR023401">
    <property type="entry name" value="ODC_N"/>
</dbReference>
<reference evidence="1 2" key="1">
    <citation type="journal article" date="2015" name="Int. J. Syst. Evol. Microbiol.">
        <title>Gemmobacter intermedius sp. nov., isolated from a white stork (Ciconia ciconia).</title>
        <authorList>
            <person name="Kampfer P."/>
            <person name="Jerzak L."/>
            <person name="Wilharm G."/>
            <person name="Golke J."/>
            <person name="Busse H.J."/>
            <person name="Glaeser S.P."/>
        </authorList>
    </citation>
    <scope>NUCLEOTIDE SEQUENCE [LARGE SCALE GENOMIC DNA]</scope>
    <source>
        <strain evidence="1 2">119/4</strain>
    </source>
</reference>
<dbReference type="EMBL" id="SBLC01000024">
    <property type="protein sequence ID" value="RWY39241.1"/>
    <property type="molecule type" value="Genomic_DNA"/>
</dbReference>
<dbReference type="PIRSF" id="PIRSF001439">
    <property type="entry name" value="CryM"/>
    <property type="match status" value="1"/>
</dbReference>
<dbReference type="SUPFAM" id="SSF51735">
    <property type="entry name" value="NAD(P)-binding Rossmann-fold domains"/>
    <property type="match status" value="1"/>
</dbReference>
<dbReference type="GO" id="GO:0005737">
    <property type="term" value="C:cytoplasm"/>
    <property type="evidence" value="ECO:0007669"/>
    <property type="project" value="TreeGrafter"/>
</dbReference>
<dbReference type="Proteomes" id="UP000287168">
    <property type="component" value="Unassembled WGS sequence"/>
</dbReference>
<dbReference type="PANTHER" id="PTHR13812:SF19">
    <property type="entry name" value="KETIMINE REDUCTASE MU-CRYSTALLIN"/>
    <property type="match status" value="1"/>
</dbReference>
<dbReference type="Gene3D" id="3.40.50.720">
    <property type="entry name" value="NAD(P)-binding Rossmann-like Domain"/>
    <property type="match status" value="1"/>
</dbReference>
<dbReference type="AlphaFoldDB" id="A0A3S3U482"/>
<evidence type="ECO:0000313" key="2">
    <source>
        <dbReference type="Proteomes" id="UP000287168"/>
    </source>
</evidence>
<comment type="caution">
    <text evidence="1">The sequence shown here is derived from an EMBL/GenBank/DDBJ whole genome shotgun (WGS) entry which is preliminary data.</text>
</comment>
<proteinExistence type="predicted"/>
<organism evidence="1 2">
    <name type="scientific">Falsigemmobacter intermedius</name>
    <dbReference type="NCBI Taxonomy" id="1553448"/>
    <lineage>
        <taxon>Bacteria</taxon>
        <taxon>Pseudomonadati</taxon>
        <taxon>Pseudomonadota</taxon>
        <taxon>Alphaproteobacteria</taxon>
        <taxon>Rhodobacterales</taxon>
        <taxon>Paracoccaceae</taxon>
        <taxon>Falsigemmobacter</taxon>
    </lineage>
</organism>
<dbReference type="Pfam" id="PF02423">
    <property type="entry name" value="OCD_Mu_crystall"/>
    <property type="match status" value="1"/>
</dbReference>
<dbReference type="InterPro" id="IPR003462">
    <property type="entry name" value="ODC_Mu_crystall"/>
</dbReference>
<sequence length="320" mass="33368">MMPLLYLSSDAIAALRPDARLAREAVEEAFRLKAAGRTRMAPKTSVALEGSDVAMAMVGMLAEPAVAGVKWVGVCAQNPAAGLASINGVIVLSDAATGLPRVILDAGWITATRTAACSGLAATYLADPNSTTAGFIGCGAQAHANLDALRLALPGLERVRIFGRGEASRARFAARVTDLGLRAEITSDPQEAVRGMDVVVSSVPPAPQFRSFLDPRWLKEGAFVSAVDLGRSWHQAPWRGVFELVITDDTEQSEALISQGKLLDGGPFDGEIGDLLTGKIRRGGGASALLFAGTPLCDLALAARIESLARASGLGLELPR</sequence>
<name>A0A3S3U482_9RHOB</name>
<accession>A0A3S3U482</accession>
<protein>
    <submittedName>
        <fullName evidence="1">Ornithine cyclodeaminase family protein</fullName>
    </submittedName>
</protein>
<dbReference type="RefSeq" id="WP_128490192.1">
    <property type="nucleotide sequence ID" value="NZ_JBHLXB010000029.1"/>
</dbReference>
<dbReference type="OrthoDB" id="9785971at2"/>